<dbReference type="Pfam" id="PF03358">
    <property type="entry name" value="FMN_red"/>
    <property type="match status" value="1"/>
</dbReference>
<dbReference type="EMBL" id="VSSQ01000355">
    <property type="protein sequence ID" value="MPL92348.1"/>
    <property type="molecule type" value="Genomic_DNA"/>
</dbReference>
<name>A0A644VLX8_9ZZZZ</name>
<evidence type="ECO:0000259" key="3">
    <source>
        <dbReference type="Pfam" id="PF03358"/>
    </source>
</evidence>
<keyword evidence="1" id="KW-0285">Flavoprotein</keyword>
<dbReference type="InterPro" id="IPR051796">
    <property type="entry name" value="ISF_SsuE-like"/>
</dbReference>
<dbReference type="InterPro" id="IPR029039">
    <property type="entry name" value="Flavoprotein-like_sf"/>
</dbReference>
<dbReference type="GO" id="GO:0016491">
    <property type="term" value="F:oxidoreductase activity"/>
    <property type="evidence" value="ECO:0007669"/>
    <property type="project" value="UniProtKB-KW"/>
</dbReference>
<dbReference type="PANTHER" id="PTHR43278">
    <property type="entry name" value="NAD(P)H-DEPENDENT FMN-CONTAINING OXIDOREDUCTASE YWQN-RELATED"/>
    <property type="match status" value="1"/>
</dbReference>
<accession>A0A644VLX8</accession>
<dbReference type="InterPro" id="IPR005025">
    <property type="entry name" value="FMN_Rdtase-like_dom"/>
</dbReference>
<protein>
    <submittedName>
        <fullName evidence="4">2-amino-4-deoxychorismate dehydrogenase</fullName>
        <ecNumber evidence="4">1.3.99.24</ecNumber>
    </submittedName>
</protein>
<evidence type="ECO:0000256" key="1">
    <source>
        <dbReference type="ARBA" id="ARBA00022630"/>
    </source>
</evidence>
<dbReference type="PANTHER" id="PTHR43278:SF4">
    <property type="entry name" value="NAD(P)H-DEPENDENT FMN-CONTAINING OXIDOREDUCTASE YWQN-RELATED"/>
    <property type="match status" value="1"/>
</dbReference>
<sequence length="147" mass="16002">MVGDIVNDFSKKMLNYDGFIFGTPVHYAAASGALTSFMDRAFYSAGSLMANKPAATVVVCRRGGASATFDQINKYYTINNMLIVGSNYWNSVHAATPEVIVKDAEGLQTMRTLGINMAWILKCIEAGKNAGISEPKREDKIATFFAQ</sequence>
<gene>
    <name evidence="4" type="primary">sgcG_7</name>
    <name evidence="4" type="ORF">SDC9_38446</name>
</gene>
<reference evidence="4" key="1">
    <citation type="submission" date="2019-08" db="EMBL/GenBank/DDBJ databases">
        <authorList>
            <person name="Kucharzyk K."/>
            <person name="Murdoch R.W."/>
            <person name="Higgins S."/>
            <person name="Loffler F."/>
        </authorList>
    </citation>
    <scope>NUCLEOTIDE SEQUENCE</scope>
</reference>
<dbReference type="Gene3D" id="3.40.50.360">
    <property type="match status" value="1"/>
</dbReference>
<comment type="caution">
    <text evidence="4">The sequence shown here is derived from an EMBL/GenBank/DDBJ whole genome shotgun (WGS) entry which is preliminary data.</text>
</comment>
<dbReference type="AlphaFoldDB" id="A0A644VLX8"/>
<evidence type="ECO:0000256" key="2">
    <source>
        <dbReference type="ARBA" id="ARBA00022643"/>
    </source>
</evidence>
<keyword evidence="2" id="KW-0288">FMN</keyword>
<evidence type="ECO:0000313" key="4">
    <source>
        <dbReference type="EMBL" id="MPL92348.1"/>
    </source>
</evidence>
<dbReference type="EC" id="1.3.99.24" evidence="4"/>
<organism evidence="4">
    <name type="scientific">bioreactor metagenome</name>
    <dbReference type="NCBI Taxonomy" id="1076179"/>
    <lineage>
        <taxon>unclassified sequences</taxon>
        <taxon>metagenomes</taxon>
        <taxon>ecological metagenomes</taxon>
    </lineage>
</organism>
<keyword evidence="4" id="KW-0560">Oxidoreductase</keyword>
<feature type="domain" description="NADPH-dependent FMN reductase-like" evidence="3">
    <location>
        <begin position="4"/>
        <end position="94"/>
    </location>
</feature>
<proteinExistence type="predicted"/>
<dbReference type="SUPFAM" id="SSF52218">
    <property type="entry name" value="Flavoproteins"/>
    <property type="match status" value="1"/>
</dbReference>